<keyword evidence="1" id="KW-1133">Transmembrane helix</keyword>
<dbReference type="EMBL" id="BMXR01000008">
    <property type="protein sequence ID" value="GGX62122.1"/>
    <property type="molecule type" value="Genomic_DNA"/>
</dbReference>
<proteinExistence type="predicted"/>
<evidence type="ECO:0000313" key="3">
    <source>
        <dbReference type="Proteomes" id="UP000626148"/>
    </source>
</evidence>
<feature type="transmembrane region" description="Helical" evidence="1">
    <location>
        <begin position="13"/>
        <end position="34"/>
    </location>
</feature>
<keyword evidence="1" id="KW-0472">Membrane</keyword>
<dbReference type="Proteomes" id="UP000626148">
    <property type="component" value="Unassembled WGS sequence"/>
</dbReference>
<evidence type="ECO:0000256" key="1">
    <source>
        <dbReference type="SAM" id="Phobius"/>
    </source>
</evidence>
<reference evidence="2" key="2">
    <citation type="submission" date="2020-09" db="EMBL/GenBank/DDBJ databases">
        <authorList>
            <person name="Sun Q."/>
            <person name="Kim S."/>
        </authorList>
    </citation>
    <scope>NUCLEOTIDE SEQUENCE</scope>
    <source>
        <strain evidence="2">KCTC 22169</strain>
    </source>
</reference>
<dbReference type="AlphaFoldDB" id="A0A918KI84"/>
<protein>
    <recommendedName>
        <fullName evidence="4">Nitrogen fixation protein FixH</fullName>
    </recommendedName>
</protein>
<gene>
    <name evidence="2" type="ORF">GCM10007392_32470</name>
</gene>
<reference evidence="2" key="1">
    <citation type="journal article" date="2014" name="Int. J. Syst. Evol. Microbiol.">
        <title>Complete genome sequence of Corynebacterium casei LMG S-19264T (=DSM 44701T), isolated from a smear-ripened cheese.</title>
        <authorList>
            <consortium name="US DOE Joint Genome Institute (JGI-PGF)"/>
            <person name="Walter F."/>
            <person name="Albersmeier A."/>
            <person name="Kalinowski J."/>
            <person name="Ruckert C."/>
        </authorList>
    </citation>
    <scope>NUCLEOTIDE SEQUENCE</scope>
    <source>
        <strain evidence="2">KCTC 22169</strain>
    </source>
</reference>
<evidence type="ECO:0008006" key="4">
    <source>
        <dbReference type="Google" id="ProtNLM"/>
    </source>
</evidence>
<dbReference type="Pfam" id="PF05751">
    <property type="entry name" value="FixH"/>
    <property type="match status" value="1"/>
</dbReference>
<sequence>MNDTAATPWYKQFWPWFILSPLIMVIFASFWMLYIATVTHDGAIVDNYYKDGLSIIERTEQDQWAAEMNLGAQLQTIGEKVQLRVNGDLDAWPNTLTLLYVFKTKASKDVEVRLERTPDGRYIGQLPQTIRGERDLLLEPASTPKDGKHWRLHGHATLPSSSIQTLQPRVE</sequence>
<keyword evidence="3" id="KW-1185">Reference proteome</keyword>
<organism evidence="2 3">
    <name type="scientific">Saccharospirillum salsuginis</name>
    <dbReference type="NCBI Taxonomy" id="418750"/>
    <lineage>
        <taxon>Bacteria</taxon>
        <taxon>Pseudomonadati</taxon>
        <taxon>Pseudomonadota</taxon>
        <taxon>Gammaproteobacteria</taxon>
        <taxon>Oceanospirillales</taxon>
        <taxon>Saccharospirillaceae</taxon>
        <taxon>Saccharospirillum</taxon>
    </lineage>
</organism>
<dbReference type="RefSeq" id="WP_189610585.1">
    <property type="nucleotide sequence ID" value="NZ_BMXR01000008.1"/>
</dbReference>
<evidence type="ECO:0000313" key="2">
    <source>
        <dbReference type="EMBL" id="GGX62122.1"/>
    </source>
</evidence>
<dbReference type="InterPro" id="IPR008620">
    <property type="entry name" value="FixH"/>
</dbReference>
<keyword evidence="1" id="KW-0812">Transmembrane</keyword>
<name>A0A918KI84_9GAMM</name>
<accession>A0A918KI84</accession>
<comment type="caution">
    <text evidence="2">The sequence shown here is derived from an EMBL/GenBank/DDBJ whole genome shotgun (WGS) entry which is preliminary data.</text>
</comment>